<proteinExistence type="predicted"/>
<gene>
    <name evidence="3" type="ORF">PREVCOP_05444</name>
</gene>
<reference evidence="3" key="1">
    <citation type="submission" date="2009-11" db="EMBL/GenBank/DDBJ databases">
        <authorList>
            <person name="Weinstock G."/>
            <person name="Sodergren E."/>
            <person name="Clifton S."/>
            <person name="Fulton L."/>
            <person name="Fulton B."/>
            <person name="Courtney L."/>
            <person name="Fronick C."/>
            <person name="Harrison M."/>
            <person name="Strong C."/>
            <person name="Farmer C."/>
            <person name="Delahaunty K."/>
            <person name="Markovic C."/>
            <person name="Hall O."/>
            <person name="Minx P."/>
            <person name="Tomlinson C."/>
            <person name="Mitreva M."/>
            <person name="Nelson J."/>
            <person name="Hou S."/>
            <person name="Wollam A."/>
            <person name="Pepin K.H."/>
            <person name="Johnson M."/>
            <person name="Bhonagiri V."/>
            <person name="Nash W.E."/>
            <person name="Warren W."/>
            <person name="Chinwalla A."/>
            <person name="Mardis E.R."/>
            <person name="Wilson R.K."/>
        </authorList>
    </citation>
    <scope>NUCLEOTIDE SEQUENCE [LARGE SCALE GENOMIC DNA]</scope>
    <source>
        <strain evidence="3">DSM 18205</strain>
    </source>
</reference>
<dbReference type="InterPro" id="IPR045006">
    <property type="entry name" value="CHLI-like"/>
</dbReference>
<feature type="domain" description="Mg chelatase-related protein C-terminal" evidence="2">
    <location>
        <begin position="36"/>
        <end position="133"/>
    </location>
</feature>
<dbReference type="PANTHER" id="PTHR32039:SF7">
    <property type="entry name" value="COMPETENCE PROTEIN COMM"/>
    <property type="match status" value="1"/>
</dbReference>
<protein>
    <submittedName>
        <fullName evidence="3">Uncharacterized protein</fullName>
    </submittedName>
</protein>
<dbReference type="InterPro" id="IPR000523">
    <property type="entry name" value="Mg_chelatse_chII-like_cat_dom"/>
</dbReference>
<dbReference type="EMBL" id="ACBX02000016">
    <property type="protein sequence ID" value="EFB35306.1"/>
    <property type="molecule type" value="Genomic_DNA"/>
</dbReference>
<comment type="caution">
    <text evidence="3">The sequence shown here is derived from an EMBL/GenBank/DDBJ whole genome shotgun (WGS) entry which is preliminary data.</text>
</comment>
<dbReference type="HOGENOM" id="CLU_026145_2_2_10"/>
<dbReference type="SUPFAM" id="SSF52540">
    <property type="entry name" value="P-loop containing nucleoside triphosphate hydrolases"/>
    <property type="match status" value="1"/>
</dbReference>
<keyword evidence="4" id="KW-1185">Reference proteome</keyword>
<feature type="domain" description="Magnesium chelatase ChlI-like catalytic" evidence="1">
    <location>
        <begin position="2"/>
        <end position="28"/>
    </location>
</feature>
<dbReference type="AlphaFoldDB" id="D1PE00"/>
<dbReference type="InterPro" id="IPR025158">
    <property type="entry name" value="Mg_chelat-rel_C"/>
</dbReference>
<dbReference type="Pfam" id="PF01078">
    <property type="entry name" value="Mg_chelatase"/>
    <property type="match status" value="1"/>
</dbReference>
<accession>D1PE00</accession>
<evidence type="ECO:0000259" key="2">
    <source>
        <dbReference type="Pfam" id="PF13335"/>
    </source>
</evidence>
<dbReference type="GO" id="GO:0005524">
    <property type="term" value="F:ATP binding"/>
    <property type="evidence" value="ECO:0007669"/>
    <property type="project" value="InterPro"/>
</dbReference>
<evidence type="ECO:0000313" key="3">
    <source>
        <dbReference type="EMBL" id="EFB35306.1"/>
    </source>
</evidence>
<dbReference type="Pfam" id="PF13335">
    <property type="entry name" value="Mg_chelatase_C"/>
    <property type="match status" value="1"/>
</dbReference>
<sequence>MQKYLNRISGPLLDRIDLQIEVIPVPFEKMADLQPGEPSAVIRERVIRARQIQEQRYAGMPGVHCNAQMNSKLLRQFAQPDERGLQLLKNAMHRLNLSARAYDRILKVARTIADLEGSEQIQSHHLAEAIGYRNLDREDWAG</sequence>
<dbReference type="InterPro" id="IPR027417">
    <property type="entry name" value="P-loop_NTPase"/>
</dbReference>
<dbReference type="STRING" id="537011.PREVCOP_05444"/>
<dbReference type="PANTHER" id="PTHR32039">
    <property type="entry name" value="MAGNESIUM-CHELATASE SUBUNIT CHLI"/>
    <property type="match status" value="1"/>
</dbReference>
<name>D1PE00_9BACT</name>
<dbReference type="Proteomes" id="UP000004477">
    <property type="component" value="Unassembled WGS sequence"/>
</dbReference>
<evidence type="ECO:0000313" key="4">
    <source>
        <dbReference type="Proteomes" id="UP000004477"/>
    </source>
</evidence>
<organism evidence="3 4">
    <name type="scientific">Segatella copri DSM 18205</name>
    <dbReference type="NCBI Taxonomy" id="537011"/>
    <lineage>
        <taxon>Bacteria</taxon>
        <taxon>Pseudomonadati</taxon>
        <taxon>Bacteroidota</taxon>
        <taxon>Bacteroidia</taxon>
        <taxon>Bacteroidales</taxon>
        <taxon>Prevotellaceae</taxon>
        <taxon>Segatella</taxon>
    </lineage>
</organism>
<dbReference type="Gene3D" id="3.40.50.300">
    <property type="entry name" value="P-loop containing nucleotide triphosphate hydrolases"/>
    <property type="match status" value="1"/>
</dbReference>
<evidence type="ECO:0000259" key="1">
    <source>
        <dbReference type="Pfam" id="PF01078"/>
    </source>
</evidence>
<dbReference type="PaxDb" id="537011-PREVCOP_05444"/>